<comment type="caution">
    <text evidence="1">The sequence shown here is derived from an EMBL/GenBank/DDBJ whole genome shotgun (WGS) entry which is preliminary data.</text>
</comment>
<accession>A0ACC3C670</accession>
<dbReference type="Proteomes" id="UP000798662">
    <property type="component" value="Chromosome 2"/>
</dbReference>
<evidence type="ECO:0000313" key="2">
    <source>
        <dbReference type="Proteomes" id="UP000798662"/>
    </source>
</evidence>
<gene>
    <name evidence="1" type="ORF">I4F81_008144</name>
</gene>
<evidence type="ECO:0000313" key="1">
    <source>
        <dbReference type="EMBL" id="KAK1865615.1"/>
    </source>
</evidence>
<reference evidence="1" key="1">
    <citation type="submission" date="2019-11" db="EMBL/GenBank/DDBJ databases">
        <title>Nori genome reveals adaptations in red seaweeds to the harsh intertidal environment.</title>
        <authorList>
            <person name="Wang D."/>
            <person name="Mao Y."/>
        </authorList>
    </citation>
    <scope>NUCLEOTIDE SEQUENCE</scope>
    <source>
        <tissue evidence="1">Gametophyte</tissue>
    </source>
</reference>
<proteinExistence type="predicted"/>
<dbReference type="EMBL" id="CM020619">
    <property type="protein sequence ID" value="KAK1865615.1"/>
    <property type="molecule type" value="Genomic_DNA"/>
</dbReference>
<keyword evidence="2" id="KW-1185">Reference proteome</keyword>
<name>A0ACC3C670_PYRYE</name>
<sequence>MPATAVTRTGLVTAWAAAIANVDVSWCKGVSGRLELLPLQGARSDVKPFVASAMSLTLCGTRLYGLTITSPPRPGTTLAVNASHCSLNVNGVLSLTELLVDGLPALEAVDAAGCRDLTRVSVRGCPALTRVDLRGKKSPMTSVHVSLAGGGVVLGVRGSWEVWESKESVRVDHGE</sequence>
<organism evidence="1 2">
    <name type="scientific">Pyropia yezoensis</name>
    <name type="common">Susabi-nori</name>
    <name type="synonym">Porphyra yezoensis</name>
    <dbReference type="NCBI Taxonomy" id="2788"/>
    <lineage>
        <taxon>Eukaryota</taxon>
        <taxon>Rhodophyta</taxon>
        <taxon>Bangiophyceae</taxon>
        <taxon>Bangiales</taxon>
        <taxon>Bangiaceae</taxon>
        <taxon>Pyropia</taxon>
    </lineage>
</organism>
<protein>
    <submittedName>
        <fullName evidence="1">Uncharacterized protein</fullName>
    </submittedName>
</protein>